<proteinExistence type="predicted"/>
<feature type="domain" description="PIN" evidence="1">
    <location>
        <begin position="4"/>
        <end position="87"/>
    </location>
</feature>
<evidence type="ECO:0000259" key="1">
    <source>
        <dbReference type="Pfam" id="PF13470"/>
    </source>
</evidence>
<accession>A0ABQ2A9R6</accession>
<dbReference type="PANTHER" id="PTHR34610:SF3">
    <property type="entry name" value="SSL7007 PROTEIN"/>
    <property type="match status" value="1"/>
</dbReference>
<evidence type="ECO:0000313" key="2">
    <source>
        <dbReference type="EMBL" id="GGH88250.1"/>
    </source>
</evidence>
<dbReference type="InterPro" id="IPR029060">
    <property type="entry name" value="PIN-like_dom_sf"/>
</dbReference>
<organism evidence="2 3">
    <name type="scientific">Hymenobacter frigidus</name>
    <dbReference type="NCBI Taxonomy" id="1524095"/>
    <lineage>
        <taxon>Bacteria</taxon>
        <taxon>Pseudomonadati</taxon>
        <taxon>Bacteroidota</taxon>
        <taxon>Cytophagia</taxon>
        <taxon>Cytophagales</taxon>
        <taxon>Hymenobacteraceae</taxon>
        <taxon>Hymenobacter</taxon>
    </lineage>
</organism>
<reference evidence="3" key="1">
    <citation type="journal article" date="2019" name="Int. J. Syst. Evol. Microbiol.">
        <title>The Global Catalogue of Microorganisms (GCM) 10K type strain sequencing project: providing services to taxonomists for standard genome sequencing and annotation.</title>
        <authorList>
            <consortium name="The Broad Institute Genomics Platform"/>
            <consortium name="The Broad Institute Genome Sequencing Center for Infectious Disease"/>
            <person name="Wu L."/>
            <person name="Ma J."/>
        </authorList>
    </citation>
    <scope>NUCLEOTIDE SEQUENCE [LARGE SCALE GENOMIC DNA]</scope>
    <source>
        <strain evidence="3">CGMCC 1.14966</strain>
    </source>
</reference>
<evidence type="ECO:0000313" key="3">
    <source>
        <dbReference type="Proteomes" id="UP000637774"/>
    </source>
</evidence>
<gene>
    <name evidence="2" type="ORF">GCM10011495_29080</name>
</gene>
<dbReference type="NCBIfam" id="TIGR00305">
    <property type="entry name" value="putative toxin-antitoxin system toxin component, PIN family"/>
    <property type="match status" value="1"/>
</dbReference>
<keyword evidence="3" id="KW-1185">Reference proteome</keyword>
<dbReference type="Pfam" id="PF13470">
    <property type="entry name" value="PIN_3"/>
    <property type="match status" value="1"/>
</dbReference>
<dbReference type="EMBL" id="BMGY01000030">
    <property type="protein sequence ID" value="GGH88250.1"/>
    <property type="molecule type" value="Genomic_DNA"/>
</dbReference>
<dbReference type="SUPFAM" id="SSF88723">
    <property type="entry name" value="PIN domain-like"/>
    <property type="match status" value="1"/>
</dbReference>
<sequence>MYQLFASEAFDWILSNEILTEYEEVLTREYTASTAKQVLEILLAAPNTVQQEAYYKWQLIEADPDDNKFTDVAIAATADYLVTNDQHFEVLKQLEFPRVPVVSLQEFLGNFR</sequence>
<dbReference type="InterPro" id="IPR002850">
    <property type="entry name" value="PIN_toxin-like"/>
</dbReference>
<dbReference type="Proteomes" id="UP000637774">
    <property type="component" value="Unassembled WGS sequence"/>
</dbReference>
<name>A0ABQ2A9R6_9BACT</name>
<dbReference type="InterPro" id="IPR002716">
    <property type="entry name" value="PIN_dom"/>
</dbReference>
<protein>
    <recommendedName>
        <fullName evidence="1">PIN domain-containing protein</fullName>
    </recommendedName>
</protein>
<comment type="caution">
    <text evidence="2">The sequence shown here is derived from an EMBL/GenBank/DDBJ whole genome shotgun (WGS) entry which is preliminary data.</text>
</comment>
<dbReference type="PANTHER" id="PTHR34610">
    <property type="entry name" value="SSL7007 PROTEIN"/>
    <property type="match status" value="1"/>
</dbReference>